<keyword evidence="4" id="KW-0648">Protein biosynthesis</keyword>
<dbReference type="AlphaFoldDB" id="A0A0D3EB68"/>
<feature type="signal peptide" evidence="5">
    <location>
        <begin position="1"/>
        <end position="24"/>
    </location>
</feature>
<dbReference type="InterPro" id="IPR001950">
    <property type="entry name" value="SUI1"/>
</dbReference>
<reference evidence="7 8" key="1">
    <citation type="journal article" date="2014" name="Genome Biol.">
        <title>Transcriptome and methylome profiling reveals relics of genome dominance in the mesopolyploid Brassica oleracea.</title>
        <authorList>
            <person name="Parkin I.A."/>
            <person name="Koh C."/>
            <person name="Tang H."/>
            <person name="Robinson S.J."/>
            <person name="Kagale S."/>
            <person name="Clarke W.E."/>
            <person name="Town C.D."/>
            <person name="Nixon J."/>
            <person name="Krishnakumar V."/>
            <person name="Bidwell S.L."/>
            <person name="Denoeud F."/>
            <person name="Belcram H."/>
            <person name="Links M.G."/>
            <person name="Just J."/>
            <person name="Clarke C."/>
            <person name="Bender T."/>
            <person name="Huebert T."/>
            <person name="Mason A.S."/>
            <person name="Pires J.C."/>
            <person name="Barker G."/>
            <person name="Moore J."/>
            <person name="Walley P.G."/>
            <person name="Manoli S."/>
            <person name="Batley J."/>
            <person name="Edwards D."/>
            <person name="Nelson M.N."/>
            <person name="Wang X."/>
            <person name="Paterson A.H."/>
            <person name="King G."/>
            <person name="Bancroft I."/>
            <person name="Chalhoub B."/>
            <person name="Sharpe A.G."/>
        </authorList>
    </citation>
    <scope>NUCLEOTIDE SEQUENCE</scope>
    <source>
        <strain evidence="7 8">cv. TO1000</strain>
    </source>
</reference>
<evidence type="ECO:0000259" key="6">
    <source>
        <dbReference type="PROSITE" id="PS50296"/>
    </source>
</evidence>
<dbReference type="FunFam" id="3.30.780.10:FF:000001">
    <property type="entry name" value="Eukaryotic translation initiation factor SUI1"/>
    <property type="match status" value="1"/>
</dbReference>
<dbReference type="NCBIfam" id="TIGR01160">
    <property type="entry name" value="SUI1_MOF2"/>
    <property type="match status" value="1"/>
</dbReference>
<evidence type="ECO:0000256" key="3">
    <source>
        <dbReference type="ARBA" id="ARBA00022845"/>
    </source>
</evidence>
<comment type="similarity">
    <text evidence="2">Belongs to the SUI1 family.</text>
</comment>
<feature type="domain" description="SUI1" evidence="6">
    <location>
        <begin position="113"/>
        <end position="183"/>
    </location>
</feature>
<evidence type="ECO:0000256" key="1">
    <source>
        <dbReference type="ARBA" id="ARBA00003130"/>
    </source>
</evidence>
<feature type="chain" id="PRO_5002270923" description="SUI1 domain-containing protein" evidence="5">
    <location>
        <begin position="25"/>
        <end position="195"/>
    </location>
</feature>
<keyword evidence="8" id="KW-1185">Reference proteome</keyword>
<evidence type="ECO:0000313" key="8">
    <source>
        <dbReference type="Proteomes" id="UP000032141"/>
    </source>
</evidence>
<evidence type="ECO:0000313" key="7">
    <source>
        <dbReference type="EnsemblPlants" id="Bo9g118990.1"/>
    </source>
</evidence>
<dbReference type="STRING" id="109376.A0A0D3EB68"/>
<organism evidence="7 8">
    <name type="scientific">Brassica oleracea var. oleracea</name>
    <dbReference type="NCBI Taxonomy" id="109376"/>
    <lineage>
        <taxon>Eukaryota</taxon>
        <taxon>Viridiplantae</taxon>
        <taxon>Streptophyta</taxon>
        <taxon>Embryophyta</taxon>
        <taxon>Tracheophyta</taxon>
        <taxon>Spermatophyta</taxon>
        <taxon>Magnoliopsida</taxon>
        <taxon>eudicotyledons</taxon>
        <taxon>Gunneridae</taxon>
        <taxon>Pentapetalae</taxon>
        <taxon>rosids</taxon>
        <taxon>malvids</taxon>
        <taxon>Brassicales</taxon>
        <taxon>Brassicaceae</taxon>
        <taxon>Brassiceae</taxon>
        <taxon>Brassica</taxon>
    </lineage>
</organism>
<keyword evidence="3" id="KW-0810">Translation regulation</keyword>
<dbReference type="Proteomes" id="UP000032141">
    <property type="component" value="Chromosome C9"/>
</dbReference>
<dbReference type="GO" id="GO:0003743">
    <property type="term" value="F:translation initiation factor activity"/>
    <property type="evidence" value="ECO:0007669"/>
    <property type="project" value="InterPro"/>
</dbReference>
<dbReference type="CDD" id="cd11566">
    <property type="entry name" value="eIF1_SUI1"/>
    <property type="match status" value="1"/>
</dbReference>
<evidence type="ECO:0000256" key="5">
    <source>
        <dbReference type="SAM" id="SignalP"/>
    </source>
</evidence>
<dbReference type="Gramene" id="Bo9g118990.1">
    <property type="protein sequence ID" value="Bo9g118990.1"/>
    <property type="gene ID" value="Bo9g118990"/>
</dbReference>
<keyword evidence="5" id="KW-0732">Signal</keyword>
<dbReference type="eggNOG" id="KOG1770">
    <property type="taxonomic scope" value="Eukaryota"/>
</dbReference>
<dbReference type="PROSITE" id="PS50296">
    <property type="entry name" value="SUI1"/>
    <property type="match status" value="1"/>
</dbReference>
<evidence type="ECO:0000256" key="2">
    <source>
        <dbReference type="ARBA" id="ARBA00005422"/>
    </source>
</evidence>
<dbReference type="SUPFAM" id="SSF55159">
    <property type="entry name" value="eIF1-like"/>
    <property type="match status" value="1"/>
</dbReference>
<dbReference type="Gene3D" id="3.30.780.10">
    <property type="entry name" value="SUI1-like domain"/>
    <property type="match status" value="1"/>
</dbReference>
<name>A0A0D3EB68_BRAOL</name>
<dbReference type="GO" id="GO:0006417">
    <property type="term" value="P:regulation of translation"/>
    <property type="evidence" value="ECO:0007669"/>
    <property type="project" value="UniProtKB-KW"/>
</dbReference>
<reference evidence="7" key="2">
    <citation type="submission" date="2015-03" db="UniProtKB">
        <authorList>
            <consortium name="EnsemblPlants"/>
        </authorList>
    </citation>
    <scope>IDENTIFICATION</scope>
</reference>
<dbReference type="EnsemblPlants" id="Bo9g118990.1">
    <property type="protein sequence ID" value="Bo9g118990.1"/>
    <property type="gene ID" value="Bo9g118990"/>
</dbReference>
<dbReference type="HOGENOM" id="CLU_1398141_0_0_1"/>
<comment type="function">
    <text evidence="1">Probably involved in translation.</text>
</comment>
<dbReference type="Pfam" id="PF01253">
    <property type="entry name" value="SUI1"/>
    <property type="match status" value="1"/>
</dbReference>
<accession>A0A0D3EB68</accession>
<proteinExistence type="inferred from homology"/>
<dbReference type="GO" id="GO:0003729">
    <property type="term" value="F:mRNA binding"/>
    <property type="evidence" value="ECO:0007669"/>
    <property type="project" value="UniProtKB-ARBA"/>
</dbReference>
<protein>
    <recommendedName>
        <fullName evidence="6">SUI1 domain-containing protein</fullName>
    </recommendedName>
</protein>
<dbReference type="InterPro" id="IPR005874">
    <property type="entry name" value="SUI1_euk"/>
</dbReference>
<dbReference type="InterPro" id="IPR036877">
    <property type="entry name" value="SUI1_dom_sf"/>
</dbReference>
<evidence type="ECO:0000256" key="4">
    <source>
        <dbReference type="ARBA" id="ARBA00022917"/>
    </source>
</evidence>
<sequence>MGWRFPFVLNFAGSLFFLSSSTRAEEHGTSRTCEAAKQLQKVAIRVFGAVLHLKAAFVAAGRFVGGSVDSDWRENPKRAFQVYMVELDIQVPLAYDPFAEAQDTDAPGTKEYIHVRIQQRNGKKSLTTVQGLKKEYSYEKILKDLKKDFCCNGNVVQDKVLGKIIQLQGDQRKKVSHFLVQTGIAKKDQIKIHGF</sequence>
<dbReference type="PANTHER" id="PTHR10388">
    <property type="entry name" value="EUKARYOTIC TRANSLATION INITIATION FACTOR SUI1"/>
    <property type="match status" value="1"/>
</dbReference>